<dbReference type="EC" id="4.2.-.-" evidence="4"/>
<dbReference type="NCBIfam" id="TIGR00011">
    <property type="entry name" value="YbaK_EbsC"/>
    <property type="match status" value="1"/>
</dbReference>
<dbReference type="InterPro" id="IPR004369">
    <property type="entry name" value="Prolyl-tRNA_editing_YbaK/EbsC"/>
</dbReference>
<feature type="domain" description="YbaK/aminoacyl-tRNA synthetase-associated" evidence="5">
    <location>
        <begin position="45"/>
        <end position="156"/>
    </location>
</feature>
<dbReference type="InterPro" id="IPR036754">
    <property type="entry name" value="YbaK/aa-tRNA-synt-asso_dom_sf"/>
</dbReference>
<dbReference type="GO" id="GO:0002161">
    <property type="term" value="F:aminoacyl-tRNA deacylase activity"/>
    <property type="evidence" value="ECO:0007669"/>
    <property type="project" value="InterPro"/>
</dbReference>
<keyword evidence="7" id="KW-1185">Reference proteome</keyword>
<dbReference type="EMBL" id="QEOP01000002">
    <property type="protein sequence ID" value="PVZ94717.1"/>
    <property type="molecule type" value="Genomic_DNA"/>
</dbReference>
<dbReference type="PANTHER" id="PTHR30411:SF0">
    <property type="entry name" value="CYS-TRNA(PRO)_CYS-TRNA(CYS) DEACYLASE YBAK"/>
    <property type="match status" value="1"/>
</dbReference>
<dbReference type="AlphaFoldDB" id="A0A2V1HW90"/>
<evidence type="ECO:0000256" key="4">
    <source>
        <dbReference type="PIRNR" id="PIRNR006181"/>
    </source>
</evidence>
<dbReference type="CDD" id="cd00002">
    <property type="entry name" value="YbaK_deacylase"/>
    <property type="match status" value="1"/>
</dbReference>
<reference evidence="6 7" key="1">
    <citation type="submission" date="2018-05" db="EMBL/GenBank/DDBJ databases">
        <title>Amnibacterium sp. M8JJ-5, whole genome shotgun sequence.</title>
        <authorList>
            <person name="Tuo L."/>
        </authorList>
    </citation>
    <scope>NUCLEOTIDE SEQUENCE [LARGE SCALE GENOMIC DNA]</scope>
    <source>
        <strain evidence="6 7">M8JJ-5</strain>
    </source>
</reference>
<dbReference type="Pfam" id="PF04073">
    <property type="entry name" value="tRNA_edit"/>
    <property type="match status" value="1"/>
</dbReference>
<dbReference type="GO" id="GO:0016829">
    <property type="term" value="F:lyase activity"/>
    <property type="evidence" value="ECO:0007669"/>
    <property type="project" value="UniProtKB-KW"/>
</dbReference>
<dbReference type="GO" id="GO:0006412">
    <property type="term" value="P:translation"/>
    <property type="evidence" value="ECO:0007669"/>
    <property type="project" value="UniProtKB-KW"/>
</dbReference>
<proteinExistence type="inferred from homology"/>
<comment type="similarity">
    <text evidence="1 4">Belongs to the prolyl-tRNA editing family. YbaK/EbsC subfamily.</text>
</comment>
<accession>A0A2V1HW90</accession>
<evidence type="ECO:0000256" key="3">
    <source>
        <dbReference type="ARBA" id="ARBA00023239"/>
    </source>
</evidence>
<gene>
    <name evidence="6" type="primary">ybaK</name>
    <name evidence="6" type="ORF">DDQ50_13620</name>
</gene>
<evidence type="ECO:0000313" key="7">
    <source>
        <dbReference type="Proteomes" id="UP000244893"/>
    </source>
</evidence>
<comment type="caution">
    <text evidence="6">The sequence shown here is derived from an EMBL/GenBank/DDBJ whole genome shotgun (WGS) entry which is preliminary data.</text>
</comment>
<dbReference type="InterPro" id="IPR007214">
    <property type="entry name" value="YbaK/aa-tRNA-synth-assoc-dom"/>
</dbReference>
<dbReference type="Gene3D" id="3.90.960.10">
    <property type="entry name" value="YbaK/aminoacyl-tRNA synthetase-associated domain"/>
    <property type="match status" value="1"/>
</dbReference>
<dbReference type="OrthoDB" id="9809296at2"/>
<organism evidence="6 7">
    <name type="scientific">Amnibacterium flavum</name>
    <dbReference type="NCBI Taxonomy" id="2173173"/>
    <lineage>
        <taxon>Bacteria</taxon>
        <taxon>Bacillati</taxon>
        <taxon>Actinomycetota</taxon>
        <taxon>Actinomycetes</taxon>
        <taxon>Micrococcales</taxon>
        <taxon>Microbacteriaceae</taxon>
        <taxon>Amnibacterium</taxon>
    </lineage>
</organism>
<dbReference type="RefSeq" id="WP_116757228.1">
    <property type="nucleotide sequence ID" value="NZ_JBHUEX010000001.1"/>
</dbReference>
<name>A0A2V1HW90_9MICO</name>
<protein>
    <recommendedName>
        <fullName evidence="4">Cys-tRNA(Pro)/Cys-tRNA(Cys) deacylase</fullName>
        <ecNumber evidence="4">4.2.-.-</ecNumber>
    </recommendedName>
</protein>
<dbReference type="SUPFAM" id="SSF55826">
    <property type="entry name" value="YbaK/ProRS associated domain"/>
    <property type="match status" value="1"/>
</dbReference>
<evidence type="ECO:0000313" key="6">
    <source>
        <dbReference type="EMBL" id="PVZ94717.1"/>
    </source>
</evidence>
<dbReference type="PIRSF" id="PIRSF006181">
    <property type="entry name" value="EbsC_YbaK"/>
    <property type="match status" value="1"/>
</dbReference>
<keyword evidence="2 4" id="KW-0648">Protein biosynthesis</keyword>
<evidence type="ECO:0000256" key="2">
    <source>
        <dbReference type="ARBA" id="ARBA00022917"/>
    </source>
</evidence>
<dbReference type="Proteomes" id="UP000244893">
    <property type="component" value="Unassembled WGS sequence"/>
</dbReference>
<evidence type="ECO:0000256" key="1">
    <source>
        <dbReference type="ARBA" id="ARBA00009798"/>
    </source>
</evidence>
<keyword evidence="3 4" id="KW-0456">Lyase</keyword>
<evidence type="ECO:0000259" key="5">
    <source>
        <dbReference type="Pfam" id="PF04073"/>
    </source>
</evidence>
<sequence>MSGARRTDKARTAATLATALLTSRGVRFETHSYEHDPAAPSYGLEAAEAMAVSPDRVFKTLVASVDARLVVGVVPVSATLDLKALAHAVGGKRAEMADQREAERKTGYLAGGISPVGQKTALTTVLDESVELHDTVFVSGGLRGFEIELAPADLAEVTGATLASIARAERSR</sequence>
<dbReference type="PANTHER" id="PTHR30411">
    <property type="entry name" value="CYTOPLASMIC PROTEIN"/>
    <property type="match status" value="1"/>
</dbReference>